<keyword evidence="1" id="KW-0472">Membrane</keyword>
<evidence type="ECO:0000256" key="1">
    <source>
        <dbReference type="SAM" id="Phobius"/>
    </source>
</evidence>
<proteinExistence type="predicted"/>
<keyword evidence="1" id="KW-1133">Transmembrane helix</keyword>
<dbReference type="EMBL" id="CAFBLS010000011">
    <property type="protein sequence ID" value="CAB4860094.1"/>
    <property type="molecule type" value="Genomic_DNA"/>
</dbReference>
<protein>
    <submittedName>
        <fullName evidence="2">Unannotated protein</fullName>
    </submittedName>
</protein>
<sequence>MNSVVTLVGAGLVLLPGAPLVPILVTTQVVNSVLLLPILAVACCVLALCVLLAARYTA</sequence>
<feature type="transmembrane region" description="Helical" evidence="1">
    <location>
        <begin position="33"/>
        <end position="54"/>
    </location>
</feature>
<keyword evidence="1" id="KW-0812">Transmembrane</keyword>
<accession>A0A6J7CTC0</accession>
<name>A0A6J7CTC0_9ZZZZ</name>
<gene>
    <name evidence="2" type="ORF">UFOPK3402_00162</name>
</gene>
<organism evidence="2">
    <name type="scientific">freshwater metagenome</name>
    <dbReference type="NCBI Taxonomy" id="449393"/>
    <lineage>
        <taxon>unclassified sequences</taxon>
        <taxon>metagenomes</taxon>
        <taxon>ecological metagenomes</taxon>
    </lineage>
</organism>
<evidence type="ECO:0000313" key="2">
    <source>
        <dbReference type="EMBL" id="CAB4860094.1"/>
    </source>
</evidence>
<dbReference type="AlphaFoldDB" id="A0A6J7CTC0"/>
<reference evidence="2" key="1">
    <citation type="submission" date="2020-05" db="EMBL/GenBank/DDBJ databases">
        <authorList>
            <person name="Chiriac C."/>
            <person name="Salcher M."/>
            <person name="Ghai R."/>
            <person name="Kavagutti S V."/>
        </authorList>
    </citation>
    <scope>NUCLEOTIDE SEQUENCE</scope>
</reference>